<sequence length="232" mass="25296">MPFSSRFRPSAARPAGGVSKARRRALRSLVMPLGLAIAGALPLRAHAQGAIEQLRRFVADTRSARGEFTQRTLKGAGQSAQTASGRFAFSRPGRFRWEVLKPFEQLMVADGERVHFYDRDLAQVTVRKLANSLGASPAAILFGSNDLEKDFTLTDAGPFDGMDWLDAKPRSGDAGFDHIRIGFRDGLPGAMEVRDAFGRTTVFAFTGIERNAAVAPETFRFVPPKGADVIQE</sequence>
<evidence type="ECO:0000256" key="3">
    <source>
        <dbReference type="ARBA" id="ARBA00011245"/>
    </source>
</evidence>
<proteinExistence type="inferred from homology"/>
<evidence type="ECO:0000256" key="7">
    <source>
        <dbReference type="ARBA" id="ARBA00022764"/>
    </source>
</evidence>
<keyword evidence="11" id="KW-0449">Lipoprotein</keyword>
<dbReference type="RefSeq" id="WP_183964142.1">
    <property type="nucleotide sequence ID" value="NZ_BAABEW010000004.1"/>
</dbReference>
<organism evidence="11 12">
    <name type="scientific">Quisquiliibacterium transsilvanicum</name>
    <dbReference type="NCBI Taxonomy" id="1549638"/>
    <lineage>
        <taxon>Bacteria</taxon>
        <taxon>Pseudomonadati</taxon>
        <taxon>Pseudomonadota</taxon>
        <taxon>Betaproteobacteria</taxon>
        <taxon>Burkholderiales</taxon>
        <taxon>Burkholderiaceae</taxon>
        <taxon>Quisquiliibacterium</taxon>
    </lineage>
</organism>
<name>A0A7W8HG93_9BURK</name>
<dbReference type="SUPFAM" id="SSF89392">
    <property type="entry name" value="Prokaryotic lipoproteins and lipoprotein localization factors"/>
    <property type="match status" value="1"/>
</dbReference>
<evidence type="ECO:0000313" key="12">
    <source>
        <dbReference type="Proteomes" id="UP000532440"/>
    </source>
</evidence>
<reference evidence="11 12" key="1">
    <citation type="submission" date="2020-08" db="EMBL/GenBank/DDBJ databases">
        <title>Genomic Encyclopedia of Type Strains, Phase IV (KMG-IV): sequencing the most valuable type-strain genomes for metagenomic binning, comparative biology and taxonomic classification.</title>
        <authorList>
            <person name="Goeker M."/>
        </authorList>
    </citation>
    <scope>NUCLEOTIDE SEQUENCE [LARGE SCALE GENOMIC DNA]</scope>
    <source>
        <strain evidence="11 12">DSM 29781</strain>
    </source>
</reference>
<dbReference type="PANTHER" id="PTHR35869:SF1">
    <property type="entry name" value="OUTER-MEMBRANE LIPOPROTEIN CARRIER PROTEIN"/>
    <property type="match status" value="1"/>
</dbReference>
<evidence type="ECO:0000256" key="4">
    <source>
        <dbReference type="ARBA" id="ARBA00014035"/>
    </source>
</evidence>
<dbReference type="NCBIfam" id="NF000661">
    <property type="entry name" value="PRK00031.1-3"/>
    <property type="match status" value="1"/>
</dbReference>
<comment type="caution">
    <text evidence="11">The sequence shown here is derived from an EMBL/GenBank/DDBJ whole genome shotgun (WGS) entry which is preliminary data.</text>
</comment>
<comment type="function">
    <text evidence="10">Participates in the translocation of lipoproteins from the inner membrane to the outer membrane. Only forms a complex with a lipoprotein if the residue after the N-terminal Cys is not an aspartate (The Asp acts as a targeting signal to indicate that the lipoprotein should stay in the inner membrane).</text>
</comment>
<dbReference type="Proteomes" id="UP000532440">
    <property type="component" value="Unassembled WGS sequence"/>
</dbReference>
<evidence type="ECO:0000256" key="10">
    <source>
        <dbReference type="HAMAP-Rule" id="MF_00240"/>
    </source>
</evidence>
<dbReference type="Gene3D" id="2.50.20.10">
    <property type="entry name" value="Lipoprotein localisation LolA/LolB/LppX"/>
    <property type="match status" value="1"/>
</dbReference>
<keyword evidence="5 10" id="KW-0813">Transport</keyword>
<dbReference type="AlphaFoldDB" id="A0A7W8HG93"/>
<keyword evidence="7 10" id="KW-0574">Periplasm</keyword>
<evidence type="ECO:0000256" key="1">
    <source>
        <dbReference type="ARBA" id="ARBA00004418"/>
    </source>
</evidence>
<keyword evidence="6" id="KW-0732">Signal</keyword>
<dbReference type="GO" id="GO:0044874">
    <property type="term" value="P:lipoprotein localization to outer membrane"/>
    <property type="evidence" value="ECO:0007669"/>
    <property type="project" value="UniProtKB-UniRule"/>
</dbReference>
<dbReference type="GO" id="GO:0042597">
    <property type="term" value="C:periplasmic space"/>
    <property type="evidence" value="ECO:0007669"/>
    <property type="project" value="UniProtKB-SubCell"/>
</dbReference>
<accession>A0A7W8HG93</accession>
<dbReference type="InterPro" id="IPR018323">
    <property type="entry name" value="OM_lipoprot_carrier_LolA_Pbac"/>
</dbReference>
<gene>
    <name evidence="10" type="primary">lolA</name>
    <name evidence="11" type="ORF">HNQ70_000629</name>
</gene>
<comment type="subcellular location">
    <subcellularLocation>
        <location evidence="1 10">Periplasm</location>
    </subcellularLocation>
</comment>
<keyword evidence="8 10" id="KW-0653">Protein transport</keyword>
<dbReference type="NCBIfam" id="TIGR00547">
    <property type="entry name" value="lolA"/>
    <property type="match status" value="1"/>
</dbReference>
<evidence type="ECO:0000256" key="8">
    <source>
        <dbReference type="ARBA" id="ARBA00022927"/>
    </source>
</evidence>
<dbReference type="PANTHER" id="PTHR35869">
    <property type="entry name" value="OUTER-MEMBRANE LIPOPROTEIN CARRIER PROTEIN"/>
    <property type="match status" value="1"/>
</dbReference>
<dbReference type="InterPro" id="IPR004564">
    <property type="entry name" value="OM_lipoprot_carrier_LolA-like"/>
</dbReference>
<comment type="subunit">
    <text evidence="3 10">Monomer.</text>
</comment>
<evidence type="ECO:0000256" key="6">
    <source>
        <dbReference type="ARBA" id="ARBA00022729"/>
    </source>
</evidence>
<evidence type="ECO:0000256" key="5">
    <source>
        <dbReference type="ARBA" id="ARBA00022448"/>
    </source>
</evidence>
<comment type="similarity">
    <text evidence="2 10">Belongs to the LolA family.</text>
</comment>
<dbReference type="GO" id="GO:0042953">
    <property type="term" value="P:lipoprotein transport"/>
    <property type="evidence" value="ECO:0007669"/>
    <property type="project" value="InterPro"/>
</dbReference>
<evidence type="ECO:0000256" key="2">
    <source>
        <dbReference type="ARBA" id="ARBA00007615"/>
    </source>
</evidence>
<dbReference type="Pfam" id="PF03548">
    <property type="entry name" value="LolA"/>
    <property type="match status" value="1"/>
</dbReference>
<dbReference type="InterPro" id="IPR029046">
    <property type="entry name" value="LolA/LolB/LppX"/>
</dbReference>
<dbReference type="HAMAP" id="MF_00240">
    <property type="entry name" value="LolA"/>
    <property type="match status" value="1"/>
</dbReference>
<evidence type="ECO:0000313" key="11">
    <source>
        <dbReference type="EMBL" id="MBB5270645.1"/>
    </source>
</evidence>
<protein>
    <recommendedName>
        <fullName evidence="4 10">Outer-membrane lipoprotein carrier protein</fullName>
    </recommendedName>
</protein>
<keyword evidence="12" id="KW-1185">Reference proteome</keyword>
<dbReference type="CDD" id="cd16325">
    <property type="entry name" value="LolA"/>
    <property type="match status" value="1"/>
</dbReference>
<keyword evidence="9 10" id="KW-0143">Chaperone</keyword>
<dbReference type="EMBL" id="JACHGB010000001">
    <property type="protein sequence ID" value="MBB5270645.1"/>
    <property type="molecule type" value="Genomic_DNA"/>
</dbReference>
<evidence type="ECO:0000256" key="9">
    <source>
        <dbReference type="ARBA" id="ARBA00023186"/>
    </source>
</evidence>